<dbReference type="PANTHER" id="PTHR12526">
    <property type="entry name" value="GLYCOSYLTRANSFERASE"/>
    <property type="match status" value="1"/>
</dbReference>
<proteinExistence type="predicted"/>
<dbReference type="GO" id="GO:0016740">
    <property type="term" value="F:transferase activity"/>
    <property type="evidence" value="ECO:0007669"/>
    <property type="project" value="UniProtKB-KW"/>
</dbReference>
<dbReference type="PANTHER" id="PTHR12526:SF630">
    <property type="entry name" value="GLYCOSYLTRANSFERASE"/>
    <property type="match status" value="1"/>
</dbReference>
<protein>
    <submittedName>
        <fullName evidence="1">Glycosyltransferase involved in cell wall bisynthesis</fullName>
    </submittedName>
</protein>
<dbReference type="Gene3D" id="3.40.50.2000">
    <property type="entry name" value="Glycogen Phosphorylase B"/>
    <property type="match status" value="2"/>
</dbReference>
<gene>
    <name evidence="1" type="ORF">SAMN05216287_4322</name>
</gene>
<dbReference type="EMBL" id="FNNU01000009">
    <property type="protein sequence ID" value="SDY01119.1"/>
    <property type="molecule type" value="Genomic_DNA"/>
</dbReference>
<dbReference type="Proteomes" id="UP000243778">
    <property type="component" value="Unassembled WGS sequence"/>
</dbReference>
<evidence type="ECO:0000313" key="2">
    <source>
        <dbReference type="Proteomes" id="UP000243778"/>
    </source>
</evidence>
<dbReference type="RefSeq" id="WP_139210766.1">
    <property type="nucleotide sequence ID" value="NZ_FNNU01000009.1"/>
</dbReference>
<keyword evidence="1" id="KW-0808">Transferase</keyword>
<evidence type="ECO:0000313" key="1">
    <source>
        <dbReference type="EMBL" id="SDY01119.1"/>
    </source>
</evidence>
<dbReference type="OrthoDB" id="9794575at2"/>
<accession>A0A1H3GFP8</accession>
<dbReference type="AlphaFoldDB" id="A0A1H3GFP8"/>
<name>A0A1H3GFP8_9PSED</name>
<keyword evidence="2" id="KW-1185">Reference proteome</keyword>
<reference evidence="2" key="1">
    <citation type="submission" date="2016-10" db="EMBL/GenBank/DDBJ databases">
        <authorList>
            <person name="Varghese N."/>
            <person name="Submissions S."/>
        </authorList>
    </citation>
    <scope>NUCLEOTIDE SEQUENCE [LARGE SCALE GENOMIC DNA]</scope>
    <source>
        <strain evidence="2">NRRL B-59562</strain>
    </source>
</reference>
<dbReference type="STRING" id="1007099.SAMN05216287_4322"/>
<sequence>MKILIINYYFEPFVGAHAYRWSQIAKVWAAAGHEVKVISGRVDDVRCEIRDGVTVERIGFLRRQNSTQPSSMEPSGWVRAIRSATVGLLKKVNRLFFWPDGLWHWLPFLLTSLFKHRHAQYDLVVSYSPTFSAHLGGLFYKRIKKNNCRWVADYGDPFSVSISMPPNNLKIYKTLNSFFEKKVIKSADKAIFTNEKTLIEYKIFFGAVSCATAAVIPHAVDVGSFFQPARHVAQEPFNLVYVGAFHRGIREPDVMVNFFNGLRERLDITVNLYGPLNGVPTSAVNVGCVRHHGVVPRDQAVELIRGADVLINIENSNCVMTPSKVVEYVATGLPIVNFYEEDRTELLCDDRLNGRVFHIKDLTSLDAVGDFIPRAVFNGFSLNQVEDVLFAYDLNNVADEYLGGACG</sequence>
<dbReference type="SUPFAM" id="SSF53756">
    <property type="entry name" value="UDP-Glycosyltransferase/glycogen phosphorylase"/>
    <property type="match status" value="1"/>
</dbReference>
<organism evidence="1 2">
    <name type="scientific">Pseudomonas kuykendallii</name>
    <dbReference type="NCBI Taxonomy" id="1007099"/>
    <lineage>
        <taxon>Bacteria</taxon>
        <taxon>Pseudomonadati</taxon>
        <taxon>Pseudomonadota</taxon>
        <taxon>Gammaproteobacteria</taxon>
        <taxon>Pseudomonadales</taxon>
        <taxon>Pseudomonadaceae</taxon>
        <taxon>Pseudomonas</taxon>
    </lineage>
</organism>